<dbReference type="Pfam" id="PF21787">
    <property type="entry name" value="TNP-like_RNaseH_N"/>
    <property type="match status" value="1"/>
</dbReference>
<protein>
    <recommendedName>
        <fullName evidence="1">Transposable element P transposase-like RNase H domain-containing protein</fullName>
    </recommendedName>
</protein>
<dbReference type="AlphaFoldDB" id="A0A2G8JIQ9"/>
<dbReference type="InterPro" id="IPR048365">
    <property type="entry name" value="TNP-like_RNaseH_N"/>
</dbReference>
<sequence length="244" mass="28372">MLDDFERRFKGETNSKKLPLASHVLVLMVRSIFGTIKAPIAYFATCELKGHDLFPIVWQCIRHLELFSIRVRAIIADGASPNRKFFKLHETVTDDGLTYYTQNPFRERERIYFFCDVPHLLKTTRNNWENSGCNSKSRMLRWLEDDFLGFLSEWNTEAQEATDVPKKERHKLFLSRETYAGHQITDPLEEYFSKQRGCGGRNENPTVEQFGHNALSLMVASSKAISSLRSNCRKRPREEEADCL</sequence>
<keyword evidence="3" id="KW-1185">Reference proteome</keyword>
<evidence type="ECO:0000313" key="2">
    <source>
        <dbReference type="EMBL" id="PIK35626.1"/>
    </source>
</evidence>
<dbReference type="Proteomes" id="UP000230750">
    <property type="component" value="Unassembled WGS sequence"/>
</dbReference>
<accession>A0A2G8JIQ9</accession>
<evidence type="ECO:0000313" key="3">
    <source>
        <dbReference type="Proteomes" id="UP000230750"/>
    </source>
</evidence>
<evidence type="ECO:0000259" key="1">
    <source>
        <dbReference type="Pfam" id="PF21787"/>
    </source>
</evidence>
<feature type="domain" description="Transposable element P transposase-like RNase H" evidence="1">
    <location>
        <begin position="11"/>
        <end position="88"/>
    </location>
</feature>
<comment type="caution">
    <text evidence="2">The sequence shown here is derived from an EMBL/GenBank/DDBJ whole genome shotgun (WGS) entry which is preliminary data.</text>
</comment>
<reference evidence="2 3" key="1">
    <citation type="journal article" date="2017" name="PLoS Biol.">
        <title>The sea cucumber genome provides insights into morphological evolution and visceral regeneration.</title>
        <authorList>
            <person name="Zhang X."/>
            <person name="Sun L."/>
            <person name="Yuan J."/>
            <person name="Sun Y."/>
            <person name="Gao Y."/>
            <person name="Zhang L."/>
            <person name="Li S."/>
            <person name="Dai H."/>
            <person name="Hamel J.F."/>
            <person name="Liu C."/>
            <person name="Yu Y."/>
            <person name="Liu S."/>
            <person name="Lin W."/>
            <person name="Guo K."/>
            <person name="Jin S."/>
            <person name="Xu P."/>
            <person name="Storey K.B."/>
            <person name="Huan P."/>
            <person name="Zhang T."/>
            <person name="Zhou Y."/>
            <person name="Zhang J."/>
            <person name="Lin C."/>
            <person name="Li X."/>
            <person name="Xing L."/>
            <person name="Huo D."/>
            <person name="Sun M."/>
            <person name="Wang L."/>
            <person name="Mercier A."/>
            <person name="Li F."/>
            <person name="Yang H."/>
            <person name="Xiang J."/>
        </authorList>
    </citation>
    <scope>NUCLEOTIDE SEQUENCE [LARGE SCALE GENOMIC DNA]</scope>
    <source>
        <strain evidence="2">Shaxun</strain>
        <tissue evidence="2">Muscle</tissue>
    </source>
</reference>
<proteinExistence type="predicted"/>
<gene>
    <name evidence="2" type="ORF">BSL78_27545</name>
</gene>
<dbReference type="OrthoDB" id="10063305at2759"/>
<dbReference type="EMBL" id="MRZV01001856">
    <property type="protein sequence ID" value="PIK35626.1"/>
    <property type="molecule type" value="Genomic_DNA"/>
</dbReference>
<organism evidence="2 3">
    <name type="scientific">Stichopus japonicus</name>
    <name type="common">Sea cucumber</name>
    <dbReference type="NCBI Taxonomy" id="307972"/>
    <lineage>
        <taxon>Eukaryota</taxon>
        <taxon>Metazoa</taxon>
        <taxon>Echinodermata</taxon>
        <taxon>Eleutherozoa</taxon>
        <taxon>Echinozoa</taxon>
        <taxon>Holothuroidea</taxon>
        <taxon>Aspidochirotacea</taxon>
        <taxon>Aspidochirotida</taxon>
        <taxon>Stichopodidae</taxon>
        <taxon>Apostichopus</taxon>
    </lineage>
</organism>
<name>A0A2G8JIQ9_STIJA</name>